<organism evidence="1 2">
    <name type="scientific">Faecalibacterium hattorii</name>
    <dbReference type="NCBI Taxonomy" id="2935520"/>
    <lineage>
        <taxon>Bacteria</taxon>
        <taxon>Bacillati</taxon>
        <taxon>Bacillota</taxon>
        <taxon>Clostridia</taxon>
        <taxon>Eubacteriales</taxon>
        <taxon>Oscillospiraceae</taxon>
        <taxon>Faecalibacterium</taxon>
    </lineage>
</organism>
<dbReference type="InterPro" id="IPR019546">
    <property type="entry name" value="TAT_signal_bac_arc"/>
</dbReference>
<dbReference type="PROSITE" id="PS51318">
    <property type="entry name" value="TAT"/>
    <property type="match status" value="1"/>
</dbReference>
<gene>
    <name evidence="1" type="ORF">C4N23_10935</name>
</gene>
<evidence type="ECO:0000313" key="1">
    <source>
        <dbReference type="EMBL" id="RAW57660.1"/>
    </source>
</evidence>
<dbReference type="EMBL" id="PRLC01000016">
    <property type="protein sequence ID" value="RAW57660.1"/>
    <property type="molecule type" value="Genomic_DNA"/>
</dbReference>
<accession>A0A329U930</accession>
<dbReference type="InterPro" id="IPR006311">
    <property type="entry name" value="TAT_signal"/>
</dbReference>
<dbReference type="NCBIfam" id="TIGR01409">
    <property type="entry name" value="TAT_signal_seq"/>
    <property type="match status" value="1"/>
</dbReference>
<name>A0A329U930_9FIRM</name>
<evidence type="ECO:0000313" key="2">
    <source>
        <dbReference type="Proteomes" id="UP000250429"/>
    </source>
</evidence>
<dbReference type="AlphaFoldDB" id="A0A329U930"/>
<sequence length="185" mass="20716">MRGLWTGKQNSQIWIYYAIHNWRKNMLNQMTRRNFLKSTSALAALVALSACSGEESSSSYTAKPYGYATATVGSLSIELGSITSYNSVEECRFRITNNSTAPITLTKDNFTAQFNGKDAPFCGQDEMRTDFPELFSQMPIPANGSVKGYVAFHVSEQIDSYKITVKYGGKQTVFASDEKEKSWYE</sequence>
<reference evidence="1 2" key="1">
    <citation type="submission" date="2018-02" db="EMBL/GenBank/DDBJ databases">
        <title>Complete genome sequencing of Faecalibacterium prausnitzii strains isolated from the human gut.</title>
        <authorList>
            <person name="Fitzgerald B.C."/>
            <person name="Shkoporov A.N."/>
            <person name="Ross P.R."/>
            <person name="Hill C."/>
        </authorList>
    </citation>
    <scope>NUCLEOTIDE SEQUENCE [LARGE SCALE GENOMIC DNA]</scope>
    <source>
        <strain evidence="1 2">APC922/41-1</strain>
    </source>
</reference>
<protein>
    <submittedName>
        <fullName evidence="1">Uncharacterized protein</fullName>
    </submittedName>
</protein>
<proteinExistence type="predicted"/>
<keyword evidence="2" id="KW-1185">Reference proteome</keyword>
<dbReference type="Pfam" id="PF10518">
    <property type="entry name" value="TAT_signal"/>
    <property type="match status" value="1"/>
</dbReference>
<comment type="caution">
    <text evidence="1">The sequence shown here is derived from an EMBL/GenBank/DDBJ whole genome shotgun (WGS) entry which is preliminary data.</text>
</comment>
<dbReference type="Proteomes" id="UP000250429">
    <property type="component" value="Unassembled WGS sequence"/>
</dbReference>